<feature type="non-terminal residue" evidence="1">
    <location>
        <position position="212"/>
    </location>
</feature>
<keyword evidence="2" id="KW-1185">Reference proteome</keyword>
<dbReference type="OrthoDB" id="9050323at2759"/>
<comment type="caution">
    <text evidence="1">The sequence shown here is derived from an EMBL/GenBank/DDBJ whole genome shotgun (WGS) entry which is preliminary data.</text>
</comment>
<dbReference type="AlphaFoldDB" id="A0A9Q1B8M9"/>
<organism evidence="1 2">
    <name type="scientific">Phrynocephalus forsythii</name>
    <dbReference type="NCBI Taxonomy" id="171643"/>
    <lineage>
        <taxon>Eukaryota</taxon>
        <taxon>Metazoa</taxon>
        <taxon>Chordata</taxon>
        <taxon>Craniata</taxon>
        <taxon>Vertebrata</taxon>
        <taxon>Euteleostomi</taxon>
        <taxon>Lepidosauria</taxon>
        <taxon>Squamata</taxon>
        <taxon>Bifurcata</taxon>
        <taxon>Unidentata</taxon>
        <taxon>Episquamata</taxon>
        <taxon>Toxicofera</taxon>
        <taxon>Iguania</taxon>
        <taxon>Acrodonta</taxon>
        <taxon>Agamidae</taxon>
        <taxon>Agaminae</taxon>
        <taxon>Phrynocephalus</taxon>
    </lineage>
</organism>
<sequence length="212" mass="24755">MAQTQPSQTNQVLDMLSQLSMSQAKLISDQNSAFSSIGADMKEGFAKFDARMDSFCGRLQVLEDNKGVTDYRLEEIPMEELLREVDVIYRQHTAYTRRNKHPPEVIVKLVRRYTRDRILKAICNEEVKINESKVTILKDVPWVVRQSQKEYLFLTRLLLKHDIRYKWIYPEGLIFQWEGKIQNIDSYKKARIFAEKKKLGFSPTSPSSSTSE</sequence>
<dbReference type="Gene3D" id="3.30.250.20">
    <property type="entry name" value="L1 transposable element, C-terminal domain"/>
    <property type="match status" value="1"/>
</dbReference>
<accession>A0A9Q1B8M9</accession>
<reference evidence="1" key="1">
    <citation type="journal article" date="2023" name="DNA Res.">
        <title>Chromosome-level genome assembly of Phrynocephalus forsythii using third-generation DNA sequencing and Hi-C analysis.</title>
        <authorList>
            <person name="Qi Y."/>
            <person name="Zhao W."/>
            <person name="Zhao Y."/>
            <person name="Niu C."/>
            <person name="Cao S."/>
            <person name="Zhang Y."/>
        </authorList>
    </citation>
    <scope>NUCLEOTIDE SEQUENCE</scope>
    <source>
        <tissue evidence="1">Muscle</tissue>
    </source>
</reference>
<name>A0A9Q1B8M9_9SAUR</name>
<dbReference type="InterPro" id="IPR042566">
    <property type="entry name" value="L1_C"/>
</dbReference>
<dbReference type="Proteomes" id="UP001142489">
    <property type="component" value="Unassembled WGS sequence"/>
</dbReference>
<protein>
    <submittedName>
        <fullName evidence="1">Uncharacterized protein</fullName>
    </submittedName>
</protein>
<evidence type="ECO:0000313" key="2">
    <source>
        <dbReference type="Proteomes" id="UP001142489"/>
    </source>
</evidence>
<gene>
    <name evidence="1" type="ORF">JRQ81_001024</name>
</gene>
<evidence type="ECO:0000313" key="1">
    <source>
        <dbReference type="EMBL" id="KAJ7345074.1"/>
    </source>
</evidence>
<dbReference type="EMBL" id="JAPFRF010000001">
    <property type="protein sequence ID" value="KAJ7345074.1"/>
    <property type="molecule type" value="Genomic_DNA"/>
</dbReference>
<proteinExistence type="predicted"/>
<feature type="non-terminal residue" evidence="1">
    <location>
        <position position="1"/>
    </location>
</feature>